<dbReference type="GO" id="GO:0004315">
    <property type="term" value="F:3-oxoacyl-[acyl-carrier-protein] synthase activity"/>
    <property type="evidence" value="ECO:0007669"/>
    <property type="project" value="InterPro"/>
</dbReference>
<dbReference type="Pfam" id="PF16197">
    <property type="entry name" value="KAsynt_C_assoc"/>
    <property type="match status" value="1"/>
</dbReference>
<feature type="domain" description="Ketosynthase family 3 (KS3)" evidence="7">
    <location>
        <begin position="747"/>
        <end position="1173"/>
    </location>
</feature>
<dbReference type="PANTHER" id="PTHR43775:SF51">
    <property type="entry name" value="INACTIVE PHENOLPHTHIOCEROL SYNTHESIS POLYKETIDE SYNTHASE TYPE I PKS1-RELATED"/>
    <property type="match status" value="1"/>
</dbReference>
<dbReference type="InterPro" id="IPR016036">
    <property type="entry name" value="Malonyl_transacylase_ACP-bd"/>
</dbReference>
<dbReference type="SUPFAM" id="SSF55048">
    <property type="entry name" value="Probable ACP-binding domain of malonyl-CoA ACP transacylase"/>
    <property type="match status" value="1"/>
</dbReference>
<dbReference type="Pfam" id="PF02801">
    <property type="entry name" value="Ketoacyl-synt_C"/>
    <property type="match status" value="1"/>
</dbReference>
<dbReference type="InterPro" id="IPR001227">
    <property type="entry name" value="Ac_transferase_dom_sf"/>
</dbReference>
<sequence>MITDAGSLGVSLAVIGMSCRLPGAPTPRAGWEPLVQEALTAAGVAPEDLRDGDGELFLGGPEADHAAGLPGFTPTVTTGAGSALRAVALAARSLDGGRAGMALAGGVDGPESGGVLVLKTLARARSDGDRVHAVLSVDRAGDAASTGGHGAAPDAAAGMAALVEAVLAAERGRSSSSVSGGGCRVVVEAAAEGDFATGRPGFRTSTVPLIISGAGQDDVRERARRLLAHHEENRPALRDLGLSLAASHAAAEPSAARHRSVVWADDDRQLADELTALARGDRSATRVSGGAAARDRAVFVFPGQGSQWIGMAAGLLDASGVFRDAVDASARALAPYIDWSLEDVLRGTPGAAPLDRDDVVQPALFAVSVALAGLWESFGVRPSAVLGHSNGEIAAAVVAGGLSMEDGARVVSLWSKAQARLAGRGGMISVSAPLASLDPILAEWGDRLAVAAVNGPRSVVLSGDRDVVDRLLEELPAGGVTAKRIPVDLAAHSPHIEALRDELITGLAPVEPRSAGVPFHSTVTGDFLDTAALDAAYWYANLRGTVRFERSVRALETGHQAFIEISPHPVMTMALQQILDDLESDAVVVETLHRNKPGTRRFLASLARLHTSGATVDWRPAFGPDASLIDLPAPPPPQAQPTTDGAPDEAMVGLLELVRAETALVLGLDPDAELDGTGAFLSLGLDSARAVELRNRLVDATGLRLPVTLLFDHPTPEQLAQHLAAQLNGTATTVAAAPSKRRGGDADEPIAIVSMACRFPGGVTSPEELWQLVLDEKDVISGFPVNRGWPLDTLFDGDPDRAGRSYTRQGGFLHDADEFDAEFFGISPREALGMDPQQRLVLETVWEALERAGVDPAALRDSDTGVYLGALAQDYGPRLHEADDKAGGFLLTGNFTSVLSGRVAYTFGLRGPAVTVDTACSSSLVSLHLAAQALRAGDCELAVAGGVTVMSSPGMFVEFSRQRGLSPDGRCKAFADGADGTGWAEGVGVLLLERLSDARRNGHEVLAIVRGSAINQDGASNGLAAPSGPAQERVIQETLAAAGLSAADVDAVEAHGTGTRLGDPIEAGALLATYGQGRDPERPLYLGSLKSNLGHAQAAAGVGGVIKMIEAMRHGVLPRTLHVDEPTTHVDWTAGAISLLTQARPWPDTDHPRRAGVSSFGISGTNAHIILEQPPTTAPQSTADTTPRPWIISGRTDQALRAHATRLHTHLTAHPQTPLNDIGHTLATTRTRFAHTAAITAQDRQGFLEGLIALSHDTPHPNLLHRATPVPAQPLTAFLFTGQGSQRPGMGRDLYATHPVFAAALDEVCDHLNP</sequence>
<comment type="caution">
    <text evidence="8">The sequence shown here is derived from an EMBL/GenBank/DDBJ whole genome shotgun (WGS) entry which is preliminary data.</text>
</comment>
<dbReference type="FunFam" id="3.40.47.10:FF:000019">
    <property type="entry name" value="Polyketide synthase type I"/>
    <property type="match status" value="1"/>
</dbReference>
<dbReference type="InterPro" id="IPR036736">
    <property type="entry name" value="ACP-like_sf"/>
</dbReference>
<dbReference type="InterPro" id="IPR032821">
    <property type="entry name" value="PKS_assoc"/>
</dbReference>
<dbReference type="Pfam" id="PF00109">
    <property type="entry name" value="ketoacyl-synt"/>
    <property type="match status" value="1"/>
</dbReference>
<dbReference type="InterPro" id="IPR014043">
    <property type="entry name" value="Acyl_transferase_dom"/>
</dbReference>
<dbReference type="PROSITE" id="PS50075">
    <property type="entry name" value="CARRIER"/>
    <property type="match status" value="1"/>
</dbReference>
<dbReference type="EMBL" id="VCKW01000010">
    <property type="protein sequence ID" value="TMR06749.1"/>
    <property type="molecule type" value="Genomic_DNA"/>
</dbReference>
<dbReference type="SUPFAM" id="SSF47336">
    <property type="entry name" value="ACP-like"/>
    <property type="match status" value="1"/>
</dbReference>
<evidence type="ECO:0000259" key="6">
    <source>
        <dbReference type="PROSITE" id="PS50075"/>
    </source>
</evidence>
<dbReference type="FunFam" id="3.40.366.10:FF:000002">
    <property type="entry name" value="Probable polyketide synthase 2"/>
    <property type="match status" value="1"/>
</dbReference>
<keyword evidence="1" id="KW-0596">Phosphopantetheine</keyword>
<organism evidence="8 9">
    <name type="scientific">Actinomadura soli</name>
    <dbReference type="NCBI Taxonomy" id="2508997"/>
    <lineage>
        <taxon>Bacteria</taxon>
        <taxon>Bacillati</taxon>
        <taxon>Actinomycetota</taxon>
        <taxon>Actinomycetes</taxon>
        <taxon>Streptosporangiales</taxon>
        <taxon>Thermomonosporaceae</taxon>
        <taxon>Actinomadura</taxon>
    </lineage>
</organism>
<evidence type="ECO:0000313" key="9">
    <source>
        <dbReference type="Proteomes" id="UP000309174"/>
    </source>
</evidence>
<proteinExistence type="predicted"/>
<evidence type="ECO:0000256" key="1">
    <source>
        <dbReference type="ARBA" id="ARBA00022450"/>
    </source>
</evidence>
<dbReference type="InterPro" id="IPR020841">
    <property type="entry name" value="PKS_Beta-ketoAc_synthase_dom"/>
</dbReference>
<evidence type="ECO:0000256" key="4">
    <source>
        <dbReference type="ARBA" id="ARBA00023315"/>
    </source>
</evidence>
<dbReference type="InterPro" id="IPR016035">
    <property type="entry name" value="Acyl_Trfase/lysoPLipase"/>
</dbReference>
<dbReference type="InterPro" id="IPR016039">
    <property type="entry name" value="Thiolase-like"/>
</dbReference>
<dbReference type="InterPro" id="IPR009081">
    <property type="entry name" value="PP-bd_ACP"/>
</dbReference>
<dbReference type="SUPFAM" id="SSF52151">
    <property type="entry name" value="FabD/lysophospholipase-like"/>
    <property type="match status" value="2"/>
</dbReference>
<protein>
    <submittedName>
        <fullName evidence="8">Acyltransferase domain-containing protein</fullName>
    </submittedName>
</protein>
<dbReference type="Pfam" id="PF00698">
    <property type="entry name" value="Acyl_transf_1"/>
    <property type="match status" value="1"/>
</dbReference>
<evidence type="ECO:0000313" key="8">
    <source>
        <dbReference type="EMBL" id="TMR06749.1"/>
    </source>
</evidence>
<dbReference type="InterPro" id="IPR050091">
    <property type="entry name" value="PKS_NRPS_Biosynth_Enz"/>
</dbReference>
<dbReference type="SMART" id="SM00827">
    <property type="entry name" value="PKS_AT"/>
    <property type="match status" value="1"/>
</dbReference>
<keyword evidence="9" id="KW-1185">Reference proteome</keyword>
<dbReference type="PROSITE" id="PS00606">
    <property type="entry name" value="KS3_1"/>
    <property type="match status" value="1"/>
</dbReference>
<evidence type="ECO:0000256" key="2">
    <source>
        <dbReference type="ARBA" id="ARBA00022553"/>
    </source>
</evidence>
<keyword evidence="2" id="KW-0597">Phosphoprotein</keyword>
<feature type="domain" description="Carrier" evidence="6">
    <location>
        <begin position="652"/>
        <end position="727"/>
    </location>
</feature>
<dbReference type="GO" id="GO:0004312">
    <property type="term" value="F:fatty acid synthase activity"/>
    <property type="evidence" value="ECO:0007669"/>
    <property type="project" value="InterPro"/>
</dbReference>
<feature type="region of interest" description="Disordered" evidence="5">
    <location>
        <begin position="627"/>
        <end position="646"/>
    </location>
</feature>
<dbReference type="SMART" id="SM01294">
    <property type="entry name" value="PKS_PP_betabranch"/>
    <property type="match status" value="1"/>
</dbReference>
<dbReference type="SUPFAM" id="SSF53901">
    <property type="entry name" value="Thiolase-like"/>
    <property type="match status" value="2"/>
</dbReference>
<dbReference type="InterPro" id="IPR014030">
    <property type="entry name" value="Ketoacyl_synth_N"/>
</dbReference>
<dbReference type="Gene3D" id="3.40.366.10">
    <property type="entry name" value="Malonyl-Coenzyme A Acyl Carrier Protein, domain 2"/>
    <property type="match status" value="2"/>
</dbReference>
<gene>
    <name evidence="8" type="ORF">ETD83_03400</name>
</gene>
<dbReference type="CDD" id="cd00833">
    <property type="entry name" value="PKS"/>
    <property type="match status" value="1"/>
</dbReference>
<dbReference type="OrthoDB" id="4537517at2"/>
<dbReference type="GO" id="GO:0005835">
    <property type="term" value="C:fatty acid synthase complex"/>
    <property type="evidence" value="ECO:0007669"/>
    <property type="project" value="InterPro"/>
</dbReference>
<reference evidence="8 9" key="1">
    <citation type="submission" date="2019-05" db="EMBL/GenBank/DDBJ databases">
        <title>Draft genome sequence of Actinomadura sp. 14C53.</title>
        <authorList>
            <person name="Saricaoglu S."/>
            <person name="Isik K."/>
        </authorList>
    </citation>
    <scope>NUCLEOTIDE SEQUENCE [LARGE SCALE GENOMIC DNA]</scope>
    <source>
        <strain evidence="8 9">14C53</strain>
    </source>
</reference>
<dbReference type="SMART" id="SM00825">
    <property type="entry name" value="PKS_KS"/>
    <property type="match status" value="1"/>
</dbReference>
<dbReference type="Pfam" id="PF00550">
    <property type="entry name" value="PP-binding"/>
    <property type="match status" value="1"/>
</dbReference>
<dbReference type="PANTHER" id="PTHR43775">
    <property type="entry name" value="FATTY ACID SYNTHASE"/>
    <property type="match status" value="1"/>
</dbReference>
<dbReference type="Gene3D" id="1.10.1200.10">
    <property type="entry name" value="ACP-like"/>
    <property type="match status" value="1"/>
</dbReference>
<evidence type="ECO:0000256" key="5">
    <source>
        <dbReference type="SAM" id="MobiDB-lite"/>
    </source>
</evidence>
<name>A0A5C4JJP2_9ACTN</name>
<dbReference type="PROSITE" id="PS52004">
    <property type="entry name" value="KS3_2"/>
    <property type="match status" value="1"/>
</dbReference>
<dbReference type="PRINTS" id="PR01483">
    <property type="entry name" value="FASYNTHASE"/>
</dbReference>
<dbReference type="SMART" id="SM00823">
    <property type="entry name" value="PKS_PP"/>
    <property type="match status" value="1"/>
</dbReference>
<dbReference type="GO" id="GO:0006633">
    <property type="term" value="P:fatty acid biosynthetic process"/>
    <property type="evidence" value="ECO:0007669"/>
    <property type="project" value="InterPro"/>
</dbReference>
<dbReference type="Gene3D" id="3.30.70.3290">
    <property type="match status" value="1"/>
</dbReference>
<evidence type="ECO:0000256" key="3">
    <source>
        <dbReference type="ARBA" id="ARBA00022679"/>
    </source>
</evidence>
<evidence type="ECO:0000259" key="7">
    <source>
        <dbReference type="PROSITE" id="PS52004"/>
    </source>
</evidence>
<dbReference type="InterPro" id="IPR020806">
    <property type="entry name" value="PKS_PP-bd"/>
</dbReference>
<keyword evidence="4 8" id="KW-0012">Acyltransferase</keyword>
<accession>A0A5C4JJP2</accession>
<dbReference type="InterPro" id="IPR003965">
    <property type="entry name" value="Fatty_acid_synthase"/>
</dbReference>
<dbReference type="InterPro" id="IPR014031">
    <property type="entry name" value="Ketoacyl_synth_C"/>
</dbReference>
<dbReference type="GO" id="GO:0031177">
    <property type="term" value="F:phosphopantetheine binding"/>
    <property type="evidence" value="ECO:0007669"/>
    <property type="project" value="InterPro"/>
</dbReference>
<dbReference type="Proteomes" id="UP000309174">
    <property type="component" value="Unassembled WGS sequence"/>
</dbReference>
<feature type="non-terminal residue" evidence="8">
    <location>
        <position position="1314"/>
    </location>
</feature>
<dbReference type="Gene3D" id="3.40.47.10">
    <property type="match status" value="2"/>
</dbReference>
<keyword evidence="3 8" id="KW-0808">Transferase</keyword>
<dbReference type="InterPro" id="IPR018201">
    <property type="entry name" value="Ketoacyl_synth_AS"/>
</dbReference>